<comment type="caution">
    <text evidence="3">The sequence shown here is derived from an EMBL/GenBank/DDBJ whole genome shotgun (WGS) entry which is preliminary data.</text>
</comment>
<sequence length="702" mass="77936">MFAKGNRFPSAKAPEGPGPNAYDIKDPEYDAYKRGAFLEKQDRFNEGKPSDVPGPGSYATDTMMTVPKPSGSRTGLDTHAILQKKVDELERLLADNKKAYRADMDRLKQELSAAQRATSDQAEQIAKLKKQNDTYDARLKELRQVNLTDQSEIRELRTKLRASEHERAQLASKQGSASDAKKALQALELRRRTENQEKDKRIAELEKALASERTRTEALQSNLSEAIGSSDAQLEAARAAQLALETELEQARASASSASSTLAALRTRTSDSEDALVQQLEAHRTLLARVAQEYGLLAAASVPRAVHEQTRREAAGLQLRVWRLERKFANAEGQVHELAALVRATMERDAFLEERLRDAEEELGYYSGELAALRMEQDADTDGDGEGAARLSAAIARELHAEEVELRIALDDDHAVWSHLDALRTQHLHTHASALLTHLDSVRHDAETQRTQAKAAEAQQAALVRELSAARAEHDKARAELANAAQAAVRAKAKEAELVRDRDREKEKAKAERAGLEREARRERDARERLAAALQQSQAAEAALTGEIDQLSPELADAERYEAAYTALVDEVDALVRKNALAEDEAVRLSRFNAEILGHHNPAQRILYVDRVRRELAAAKQDFIMMEKDRDALVVQNDELARELQMYKSVAVPADFRTRSTLTRVSRRPLAPHSSNARSAGKTSAEAAEEYKEGDMTIDELA</sequence>
<gene>
    <name evidence="3" type="ORF">PsYK624_106110</name>
</gene>
<evidence type="ECO:0008006" key="5">
    <source>
        <dbReference type="Google" id="ProtNLM"/>
    </source>
</evidence>
<accession>A0A9P3GGM6</accession>
<dbReference type="Proteomes" id="UP000703269">
    <property type="component" value="Unassembled WGS sequence"/>
</dbReference>
<feature type="region of interest" description="Disordered" evidence="2">
    <location>
        <begin position="500"/>
        <end position="529"/>
    </location>
</feature>
<reference evidence="3 4" key="1">
    <citation type="submission" date="2021-08" db="EMBL/GenBank/DDBJ databases">
        <title>Draft Genome Sequence of Phanerochaete sordida strain YK-624.</title>
        <authorList>
            <person name="Mori T."/>
            <person name="Dohra H."/>
            <person name="Suzuki T."/>
            <person name="Kawagishi H."/>
            <person name="Hirai H."/>
        </authorList>
    </citation>
    <scope>NUCLEOTIDE SEQUENCE [LARGE SCALE GENOMIC DNA]</scope>
    <source>
        <strain evidence="3 4">YK-624</strain>
    </source>
</reference>
<name>A0A9P3GGM6_9APHY</name>
<feature type="compositionally biased region" description="Basic and acidic residues" evidence="2">
    <location>
        <begin position="39"/>
        <end position="49"/>
    </location>
</feature>
<dbReference type="AlphaFoldDB" id="A0A9P3GGM6"/>
<feature type="coiled-coil region" evidence="1">
    <location>
        <begin position="307"/>
        <end position="376"/>
    </location>
</feature>
<evidence type="ECO:0000256" key="1">
    <source>
        <dbReference type="SAM" id="Coils"/>
    </source>
</evidence>
<feature type="region of interest" description="Disordered" evidence="2">
    <location>
        <begin position="1"/>
        <end position="26"/>
    </location>
</feature>
<feature type="compositionally biased region" description="Polar residues" evidence="2">
    <location>
        <begin position="673"/>
        <end position="682"/>
    </location>
</feature>
<dbReference type="EMBL" id="BPQB01000040">
    <property type="protein sequence ID" value="GJE94441.1"/>
    <property type="molecule type" value="Genomic_DNA"/>
</dbReference>
<keyword evidence="1" id="KW-0175">Coiled coil</keyword>
<evidence type="ECO:0000256" key="2">
    <source>
        <dbReference type="SAM" id="MobiDB-lite"/>
    </source>
</evidence>
<evidence type="ECO:0000313" key="4">
    <source>
        <dbReference type="Proteomes" id="UP000703269"/>
    </source>
</evidence>
<organism evidence="3 4">
    <name type="scientific">Phanerochaete sordida</name>
    <dbReference type="NCBI Taxonomy" id="48140"/>
    <lineage>
        <taxon>Eukaryota</taxon>
        <taxon>Fungi</taxon>
        <taxon>Dikarya</taxon>
        <taxon>Basidiomycota</taxon>
        <taxon>Agaricomycotina</taxon>
        <taxon>Agaricomycetes</taxon>
        <taxon>Polyporales</taxon>
        <taxon>Phanerochaetaceae</taxon>
        <taxon>Phanerochaete</taxon>
    </lineage>
</organism>
<feature type="coiled-coil region" evidence="1">
    <location>
        <begin position="79"/>
        <end position="254"/>
    </location>
</feature>
<protein>
    <recommendedName>
        <fullName evidence="5">Hyaluronan-mediated motility receptor C-terminal domain-containing protein</fullName>
    </recommendedName>
</protein>
<dbReference type="OrthoDB" id="419631at2759"/>
<feature type="region of interest" description="Disordered" evidence="2">
    <location>
        <begin position="663"/>
        <end position="702"/>
    </location>
</feature>
<proteinExistence type="predicted"/>
<feature type="region of interest" description="Disordered" evidence="2">
    <location>
        <begin position="39"/>
        <end position="75"/>
    </location>
</feature>
<keyword evidence="4" id="KW-1185">Reference proteome</keyword>
<evidence type="ECO:0000313" key="3">
    <source>
        <dbReference type="EMBL" id="GJE94441.1"/>
    </source>
</evidence>